<feature type="binding site" evidence="12">
    <location>
        <position position="158"/>
    </location>
    <ligand>
        <name>thiamine diphosphate</name>
        <dbReference type="ChEBI" id="CHEBI:58937"/>
    </ligand>
</feature>
<comment type="catalytic activity">
    <reaction evidence="8 15">
        <text>D-sedoheptulose 7-phosphate + D-glyceraldehyde 3-phosphate = aldehydo-D-ribose 5-phosphate + D-xylulose 5-phosphate</text>
        <dbReference type="Rhea" id="RHEA:10508"/>
        <dbReference type="ChEBI" id="CHEBI:57483"/>
        <dbReference type="ChEBI" id="CHEBI:57737"/>
        <dbReference type="ChEBI" id="CHEBI:58273"/>
        <dbReference type="ChEBI" id="CHEBI:59776"/>
        <dbReference type="EC" id="2.2.1.1"/>
    </reaction>
</comment>
<feature type="binding site" evidence="11">
    <location>
        <position position="28"/>
    </location>
    <ligand>
        <name>substrate</name>
    </ligand>
</feature>
<keyword evidence="18" id="KW-1185">Reference proteome</keyword>
<dbReference type="EC" id="2.2.1.1" evidence="3 9"/>
<evidence type="ECO:0000256" key="7">
    <source>
        <dbReference type="ARBA" id="ARBA00023052"/>
    </source>
</evidence>
<dbReference type="EMBL" id="JNUP01000065">
    <property type="protein sequence ID" value="KGE71539.1"/>
    <property type="molecule type" value="Genomic_DNA"/>
</dbReference>
<dbReference type="Pfam" id="PF02779">
    <property type="entry name" value="Transket_pyr"/>
    <property type="match status" value="1"/>
</dbReference>
<feature type="binding site" evidence="12">
    <location>
        <position position="68"/>
    </location>
    <ligand>
        <name>thiamine diphosphate</name>
        <dbReference type="ChEBI" id="CHEBI:58937"/>
    </ligand>
</feature>
<dbReference type="FunFam" id="3.40.50.970:FF:000004">
    <property type="entry name" value="Transketolase"/>
    <property type="match status" value="1"/>
</dbReference>
<keyword evidence="5 13" id="KW-0479">Metal-binding</keyword>
<dbReference type="SUPFAM" id="SSF52922">
    <property type="entry name" value="TK C-terminal domain-like"/>
    <property type="match status" value="1"/>
</dbReference>
<sequence>MNTKALDAVALSIRSLSMDAIEAAKSGHPGLPMGMAEFGALLFGEILTHNPQDPAWMNRDRFVLSAGHGSMFLYSLLHLSGYDLPLSEVKRFRQVGSLTPGHPEFGHTAGVETTTGPLGQGLANAVGFALGERHLAARLNTPEFPVIDHYTYVLAGDGCMMEGLTSEAASFAGHQGLGKLIVFYDSNRISIEGSTDLAFTEDVAGRYRAFGWQVLEVSAYDYQGMRDAVHQAKSQDSQPSLIILTSTIGKGAPTKAGTAGIHGAPLGAEELSATKKALGIPEDHPFFIHPEALAYFKEKASGWAQAQNAWNAQLAAWKKAHPENAALLEQLGKRGPELLDQVEWPAYKPGDTGATRSTSGKALNALAKVYPGIIGGSADLAPSNNTNLQGFPDMDGSNPGGRNLHFGVREHAMGAISNGLALYGNLRPFCATFLVFTDYMRPAMRLAALMKLPVIYIMTHDSIFVGEDGPTHQPVEHLAVARAIPNMVVLRPGDGDESNLAWIMAMERTNGPVVLSLTRQNLPVYEKPAGWEQDALRGAYILYRGSDNPDICLVATGSEVHIALDAAKRYESANPGKTVRVVSMISRELFLSQDKTWRRATVPPKSRVMVVEIASSLGWEGFVQDRADLFTLDSFGISGPGSEVAEHFGLDVHSLVRRMEDLS</sequence>
<dbReference type="Pfam" id="PF00456">
    <property type="entry name" value="Transketolase_N"/>
    <property type="match status" value="1"/>
</dbReference>
<dbReference type="AlphaFoldDB" id="A0A098QUY2"/>
<dbReference type="PROSITE" id="PS00802">
    <property type="entry name" value="TRANSKETOLASE_2"/>
    <property type="match status" value="1"/>
</dbReference>
<feature type="binding site" evidence="11">
    <location>
        <position position="356"/>
    </location>
    <ligand>
        <name>substrate</name>
    </ligand>
</feature>
<feature type="binding site" evidence="12">
    <location>
        <begin position="116"/>
        <end position="118"/>
    </location>
    <ligand>
        <name>thiamine diphosphate</name>
        <dbReference type="ChEBI" id="CHEBI:58937"/>
    </ligand>
</feature>
<dbReference type="InterPro" id="IPR020826">
    <property type="entry name" value="Transketolase_BS"/>
</dbReference>
<dbReference type="InterPro" id="IPR005478">
    <property type="entry name" value="Transketolase_bac-like"/>
</dbReference>
<dbReference type="InterPro" id="IPR033247">
    <property type="entry name" value="Transketolase_fam"/>
</dbReference>
<dbReference type="FunFam" id="3.40.50.970:FF:000003">
    <property type="entry name" value="Transketolase"/>
    <property type="match status" value="1"/>
</dbReference>
<feature type="binding site" evidence="11">
    <location>
        <position position="472"/>
    </location>
    <ligand>
        <name>substrate</name>
    </ligand>
</feature>
<feature type="domain" description="Transketolase-like pyrimidine-binding" evidence="16">
    <location>
        <begin position="353"/>
        <end position="524"/>
    </location>
</feature>
<evidence type="ECO:0000259" key="16">
    <source>
        <dbReference type="SMART" id="SM00861"/>
    </source>
</evidence>
<evidence type="ECO:0000256" key="3">
    <source>
        <dbReference type="ARBA" id="ARBA00013152"/>
    </source>
</evidence>
<feature type="binding site" evidence="11">
    <location>
        <position position="262"/>
    </location>
    <ligand>
        <name>substrate</name>
    </ligand>
</feature>
<feature type="binding site" evidence="11">
    <location>
        <position position="468"/>
    </location>
    <ligand>
        <name>substrate</name>
    </ligand>
</feature>
<dbReference type="InterPro" id="IPR005474">
    <property type="entry name" value="Transketolase_N"/>
</dbReference>
<dbReference type="InterPro" id="IPR055152">
    <property type="entry name" value="Transketolase-like_C_2"/>
</dbReference>
<evidence type="ECO:0000256" key="10">
    <source>
        <dbReference type="PIRSR" id="PIRSR605478-1"/>
    </source>
</evidence>
<dbReference type="Proteomes" id="UP000029692">
    <property type="component" value="Unassembled WGS sequence"/>
</dbReference>
<dbReference type="Gene3D" id="3.40.50.970">
    <property type="match status" value="2"/>
</dbReference>
<dbReference type="PANTHER" id="PTHR43522:SF2">
    <property type="entry name" value="TRANSKETOLASE 1-RELATED"/>
    <property type="match status" value="1"/>
</dbReference>
<evidence type="ECO:0000256" key="8">
    <source>
        <dbReference type="ARBA" id="ARBA00049473"/>
    </source>
</evidence>
<comment type="caution">
    <text evidence="17">The sequence shown here is derived from an EMBL/GenBank/DDBJ whole genome shotgun (WGS) entry which is preliminary data.</text>
</comment>
<dbReference type="RefSeq" id="WP_037547992.1">
    <property type="nucleotide sequence ID" value="NZ_JNUP01000065.1"/>
</dbReference>
<evidence type="ECO:0000256" key="5">
    <source>
        <dbReference type="ARBA" id="ARBA00022723"/>
    </source>
</evidence>
<keyword evidence="7 12" id="KW-0786">Thiamine pyrophosphate</keyword>
<gene>
    <name evidence="17" type="ORF">DC28_09570</name>
</gene>
<dbReference type="eggNOG" id="COG0021">
    <property type="taxonomic scope" value="Bacteria"/>
</dbReference>
<feature type="binding site" evidence="11">
    <location>
        <position position="460"/>
    </location>
    <ligand>
        <name>substrate</name>
    </ligand>
</feature>
<comment type="function">
    <text evidence="15">Catalyzes the transfer of a two-carbon ketol group from a ketose donor to an aldose acceptor, via a covalent intermediate with the cofactor thiamine pyrophosphate.</text>
</comment>
<comment type="cofactor">
    <cofactor evidence="15">
        <name>Mg(2+)</name>
        <dbReference type="ChEBI" id="CHEBI:18420"/>
    </cofactor>
    <cofactor evidence="15">
        <name>Ca(2+)</name>
        <dbReference type="ChEBI" id="CHEBI:29108"/>
    </cofactor>
    <cofactor evidence="15">
        <name>Mn(2+)</name>
        <dbReference type="ChEBI" id="CHEBI:29035"/>
    </cofactor>
    <cofactor evidence="15">
        <name>Co(2+)</name>
        <dbReference type="ChEBI" id="CHEBI:48828"/>
    </cofactor>
    <text evidence="15">Binds 1 Mg(2+) ion per subunit. Can also utilize other divalent metal cations, such as Ca(2+), Mn(2+) and Co(2+).</text>
</comment>
<evidence type="ECO:0000256" key="1">
    <source>
        <dbReference type="ARBA" id="ARBA00007131"/>
    </source>
</evidence>
<dbReference type="CDD" id="cd07033">
    <property type="entry name" value="TPP_PYR_DXS_TK_like"/>
    <property type="match status" value="1"/>
</dbReference>
<comment type="cofactor">
    <cofactor evidence="13">
        <name>Mg(2+)</name>
        <dbReference type="ChEBI" id="CHEBI:18420"/>
    </cofactor>
    <text evidence="13">Binds 1 Mg(2+) ion per subunit. Can also utilize other divalent metal cations, such as Ca(2+), Mn(2+) and Co(2+).</text>
</comment>
<dbReference type="InterPro" id="IPR009014">
    <property type="entry name" value="Transketo_C/PFOR_II"/>
</dbReference>
<feature type="active site" description="Proton donor" evidence="10">
    <location>
        <position position="410"/>
    </location>
</feature>
<feature type="binding site" evidence="12">
    <location>
        <position position="262"/>
    </location>
    <ligand>
        <name>thiamine diphosphate</name>
        <dbReference type="ChEBI" id="CHEBI:58937"/>
    </ligand>
</feature>
<feature type="binding site" evidence="13">
    <location>
        <position position="189"/>
    </location>
    <ligand>
        <name>Mg(2+)</name>
        <dbReference type="ChEBI" id="CHEBI:18420"/>
    </ligand>
</feature>
<dbReference type="Gene3D" id="3.40.50.920">
    <property type="match status" value="1"/>
</dbReference>
<dbReference type="InterPro" id="IPR029061">
    <property type="entry name" value="THDP-binding"/>
</dbReference>
<dbReference type="GO" id="GO:0046872">
    <property type="term" value="F:metal ion binding"/>
    <property type="evidence" value="ECO:0007669"/>
    <property type="project" value="UniProtKB-KW"/>
</dbReference>
<dbReference type="GO" id="GO:0006098">
    <property type="term" value="P:pentose-phosphate shunt"/>
    <property type="evidence" value="ECO:0007669"/>
    <property type="project" value="TreeGrafter"/>
</dbReference>
<feature type="binding site" evidence="13">
    <location>
        <position position="157"/>
    </location>
    <ligand>
        <name>Mg(2+)</name>
        <dbReference type="ChEBI" id="CHEBI:18420"/>
    </ligand>
</feature>
<evidence type="ECO:0000256" key="15">
    <source>
        <dbReference type="RuleBase" id="RU004996"/>
    </source>
</evidence>
<dbReference type="SUPFAM" id="SSF52518">
    <property type="entry name" value="Thiamin diphosphate-binding fold (THDP-binding)"/>
    <property type="match status" value="2"/>
</dbReference>
<name>A0A098QUY2_9SPIO</name>
<feature type="site" description="Important for catalytic activity" evidence="14">
    <location>
        <position position="28"/>
    </location>
</feature>
<evidence type="ECO:0000313" key="17">
    <source>
        <dbReference type="EMBL" id="KGE71539.1"/>
    </source>
</evidence>
<dbReference type="GO" id="GO:0005829">
    <property type="term" value="C:cytosol"/>
    <property type="evidence" value="ECO:0007669"/>
    <property type="project" value="TreeGrafter"/>
</dbReference>
<evidence type="ECO:0000256" key="14">
    <source>
        <dbReference type="PIRSR" id="PIRSR605478-5"/>
    </source>
</evidence>
<feature type="binding site" evidence="11">
    <location>
        <position position="383"/>
    </location>
    <ligand>
        <name>substrate</name>
    </ligand>
</feature>
<dbReference type="SMART" id="SM00861">
    <property type="entry name" value="Transket_pyr"/>
    <property type="match status" value="1"/>
</dbReference>
<evidence type="ECO:0000256" key="11">
    <source>
        <dbReference type="PIRSR" id="PIRSR605478-2"/>
    </source>
</evidence>
<evidence type="ECO:0000256" key="13">
    <source>
        <dbReference type="PIRSR" id="PIRSR605478-4"/>
    </source>
</evidence>
<dbReference type="CDD" id="cd02012">
    <property type="entry name" value="TPP_TK"/>
    <property type="match status" value="1"/>
</dbReference>
<evidence type="ECO:0000313" key="18">
    <source>
        <dbReference type="Proteomes" id="UP000029692"/>
    </source>
</evidence>
<comment type="similarity">
    <text evidence="1 15">Belongs to the transketolase family.</text>
</comment>
<dbReference type="PROSITE" id="PS00801">
    <property type="entry name" value="TRANSKETOLASE_1"/>
    <property type="match status" value="1"/>
</dbReference>
<feature type="binding site" evidence="11">
    <location>
        <position position="519"/>
    </location>
    <ligand>
        <name>substrate</name>
    </ligand>
</feature>
<organism evidence="17 18">
    <name type="scientific">Spirochaeta lutea</name>
    <dbReference type="NCBI Taxonomy" id="1480694"/>
    <lineage>
        <taxon>Bacteria</taxon>
        <taxon>Pseudomonadati</taxon>
        <taxon>Spirochaetota</taxon>
        <taxon>Spirochaetia</taxon>
        <taxon>Spirochaetales</taxon>
        <taxon>Spirochaetaceae</taxon>
        <taxon>Spirochaeta</taxon>
    </lineage>
</organism>
<dbReference type="PANTHER" id="PTHR43522">
    <property type="entry name" value="TRANSKETOLASE"/>
    <property type="match status" value="1"/>
</dbReference>
<feature type="binding site" evidence="12">
    <location>
        <position position="187"/>
    </location>
    <ligand>
        <name>thiamine diphosphate</name>
        <dbReference type="ChEBI" id="CHEBI:58937"/>
    </ligand>
</feature>
<dbReference type="InterPro" id="IPR049557">
    <property type="entry name" value="Transketolase_CS"/>
</dbReference>
<proteinExistence type="inferred from homology"/>
<comment type="cofactor">
    <cofactor evidence="12">
        <name>thiamine diphosphate</name>
        <dbReference type="ChEBI" id="CHEBI:58937"/>
    </cofactor>
    <text evidence="12">Binds 1 thiamine pyrophosphate per subunit. During the reaction, the substrate forms a covalent intermediate with the cofactor.</text>
</comment>
<comment type="subunit">
    <text evidence="2 15">Homodimer.</text>
</comment>
<evidence type="ECO:0000256" key="2">
    <source>
        <dbReference type="ARBA" id="ARBA00011738"/>
    </source>
</evidence>
<dbReference type="NCBIfam" id="TIGR00232">
    <property type="entry name" value="tktlase_bact"/>
    <property type="match status" value="1"/>
</dbReference>
<protein>
    <recommendedName>
        <fullName evidence="3 9">Transketolase</fullName>
        <ecNumber evidence="3 9">2.2.1.1</ecNumber>
    </recommendedName>
</protein>
<keyword evidence="15" id="KW-0106">Calcium</keyword>
<evidence type="ECO:0000256" key="4">
    <source>
        <dbReference type="ARBA" id="ARBA00022679"/>
    </source>
</evidence>
<feature type="binding site" evidence="12">
    <location>
        <position position="436"/>
    </location>
    <ligand>
        <name>thiamine diphosphate</name>
        <dbReference type="ChEBI" id="CHEBI:58937"/>
    </ligand>
</feature>
<keyword evidence="4 15" id="KW-0808">Transferase</keyword>
<feature type="site" description="Important for catalytic activity" evidence="14">
    <location>
        <position position="262"/>
    </location>
</feature>
<dbReference type="STRING" id="1480694.DC28_09570"/>
<evidence type="ECO:0000256" key="6">
    <source>
        <dbReference type="ARBA" id="ARBA00022842"/>
    </source>
</evidence>
<dbReference type="Pfam" id="PF22613">
    <property type="entry name" value="Transketolase_C_1"/>
    <property type="match status" value="1"/>
</dbReference>
<keyword evidence="6 13" id="KW-0460">Magnesium</keyword>
<evidence type="ECO:0000256" key="9">
    <source>
        <dbReference type="NCBIfam" id="TIGR00232"/>
    </source>
</evidence>
<accession>A0A098QUY2</accession>
<dbReference type="GO" id="GO:0004802">
    <property type="term" value="F:transketolase activity"/>
    <property type="evidence" value="ECO:0007669"/>
    <property type="project" value="UniProtKB-UniRule"/>
</dbReference>
<evidence type="ECO:0000256" key="12">
    <source>
        <dbReference type="PIRSR" id="PIRSR605478-3"/>
    </source>
</evidence>
<feature type="binding site" evidence="13">
    <location>
        <position position="187"/>
    </location>
    <ligand>
        <name>Mg(2+)</name>
        <dbReference type="ChEBI" id="CHEBI:18420"/>
    </ligand>
</feature>
<reference evidence="17 18" key="1">
    <citation type="submission" date="2014-05" db="EMBL/GenBank/DDBJ databases">
        <title>De novo Genome Sequence of Spirocheata sp.</title>
        <authorList>
            <person name="Shivani Y."/>
            <person name="Subhash Y."/>
            <person name="Tushar L."/>
            <person name="Sasikala C."/>
            <person name="Ramana C.V."/>
        </authorList>
    </citation>
    <scope>NUCLEOTIDE SEQUENCE [LARGE SCALE GENOMIC DNA]</scope>
    <source>
        <strain evidence="17 18">JC230</strain>
    </source>
</reference>
<dbReference type="InterPro" id="IPR005475">
    <property type="entry name" value="Transketolase-like_Pyr-bd"/>
</dbReference>
<dbReference type="OrthoDB" id="8732661at2"/>